<dbReference type="SUPFAM" id="SSF56176">
    <property type="entry name" value="FAD-binding/transporter-associated domain-like"/>
    <property type="match status" value="1"/>
</dbReference>
<comment type="similarity">
    <text evidence="1">Belongs to the oxygen-dependent FAD-linked oxidoreductase family.</text>
</comment>
<comment type="caution">
    <text evidence="5">The sequence shown here is derived from an EMBL/GenBank/DDBJ whole genome shotgun (WGS) entry which is preliminary data.</text>
</comment>
<feature type="domain" description="FAD-binding PCMH-type" evidence="4">
    <location>
        <begin position="41"/>
        <end position="252"/>
    </location>
</feature>
<dbReference type="InterPro" id="IPR012951">
    <property type="entry name" value="BBE"/>
</dbReference>
<dbReference type="PROSITE" id="PS51387">
    <property type="entry name" value="FAD_PCMH"/>
    <property type="match status" value="1"/>
</dbReference>
<dbReference type="InterPro" id="IPR016169">
    <property type="entry name" value="FAD-bd_PCMH_sub2"/>
</dbReference>
<evidence type="ECO:0000313" key="6">
    <source>
        <dbReference type="Proteomes" id="UP000184267"/>
    </source>
</evidence>
<name>A0A1M2VBB8_TRAPU</name>
<evidence type="ECO:0000313" key="5">
    <source>
        <dbReference type="EMBL" id="OJT04823.1"/>
    </source>
</evidence>
<evidence type="ECO:0000259" key="4">
    <source>
        <dbReference type="PROSITE" id="PS51387"/>
    </source>
</evidence>
<dbReference type="InterPro" id="IPR050432">
    <property type="entry name" value="FAD-linked_Oxidoreductases_BP"/>
</dbReference>
<dbReference type="Gene3D" id="3.40.462.20">
    <property type="match status" value="1"/>
</dbReference>
<evidence type="ECO:0000256" key="3">
    <source>
        <dbReference type="SAM" id="SignalP"/>
    </source>
</evidence>
<dbReference type="STRING" id="154538.A0A1M2VBB8"/>
<evidence type="ECO:0000256" key="1">
    <source>
        <dbReference type="ARBA" id="ARBA00005466"/>
    </source>
</evidence>
<dbReference type="InterPro" id="IPR006094">
    <property type="entry name" value="Oxid_FAD_bind_N"/>
</dbReference>
<dbReference type="Pfam" id="PF01565">
    <property type="entry name" value="FAD_binding_4"/>
    <property type="match status" value="1"/>
</dbReference>
<keyword evidence="3" id="KW-0732">Signal</keyword>
<feature type="signal peptide" evidence="3">
    <location>
        <begin position="1"/>
        <end position="20"/>
    </location>
</feature>
<dbReference type="GO" id="GO:0016491">
    <property type="term" value="F:oxidoreductase activity"/>
    <property type="evidence" value="ECO:0007669"/>
    <property type="project" value="UniProtKB-KW"/>
</dbReference>
<evidence type="ECO:0000256" key="2">
    <source>
        <dbReference type="ARBA" id="ARBA00023002"/>
    </source>
</evidence>
<keyword evidence="2" id="KW-0560">Oxidoreductase</keyword>
<dbReference type="Pfam" id="PF08031">
    <property type="entry name" value="BBE"/>
    <property type="match status" value="1"/>
</dbReference>
<dbReference type="PANTHER" id="PTHR13878">
    <property type="entry name" value="GULONOLACTONE OXIDASE"/>
    <property type="match status" value="1"/>
</dbReference>
<dbReference type="AlphaFoldDB" id="A0A1M2VBB8"/>
<dbReference type="PANTHER" id="PTHR13878:SF91">
    <property type="entry name" value="FAD BINDING DOMAIN PROTEIN (AFU_ORTHOLOGUE AFUA_6G12070)-RELATED"/>
    <property type="match status" value="1"/>
</dbReference>
<feature type="chain" id="PRO_5009890601" description="FAD-binding PCMH-type domain-containing protein" evidence="3">
    <location>
        <begin position="21"/>
        <end position="533"/>
    </location>
</feature>
<reference evidence="5 6" key="1">
    <citation type="submission" date="2016-10" db="EMBL/GenBank/DDBJ databases">
        <title>Genome sequence of the basidiomycete white-rot fungus Trametes pubescens.</title>
        <authorList>
            <person name="Makela M.R."/>
            <person name="Granchi Z."/>
            <person name="Peng M."/>
            <person name="De Vries R.P."/>
            <person name="Grigoriev I."/>
            <person name="Riley R."/>
            <person name="Hilden K."/>
        </authorList>
    </citation>
    <scope>NUCLEOTIDE SEQUENCE [LARGE SCALE GENOMIC DNA]</scope>
    <source>
        <strain evidence="5 6">FBCC735</strain>
    </source>
</reference>
<dbReference type="OrthoDB" id="9983560at2759"/>
<sequence length="533" mass="57245">MRLTGLFTLQVALSIPAGYAANTTQCRCLFGDPCWPSQSDFDSLAQKVSQPLIHPTPLAQPCYADASSSECATVIANQTNSNFRADHPGAMQEPNFETFTFPNGTIDACYLNVTLGVPCHQGSVSVIGVDARTVDDIQAAVKFAAEYNIRLAVKNTGHDFFGRSDARGSFVIWTHHMKKTTMHQSFQPTAAPSNETYEFGVDNILEMTMVTANGTFLTANTHVNPDLFWALRGGGGGTYGVVTSITYRTHPRVPVIGAFFSVGANASQPSASLLAAFTELVRITPSLTDAGWGGHTDVVPAFLGAGTIRFEITYIAPNVSWAAANATIQPYFDFVGALAANSSGDAAPMVVSFAATKQYTSFFDWYTQTIREILGVGTNLELGSWLLPRTTLEDNPQGVAETVLETVAGYDLVAGGAASRVDPDAAGINPAWRKAAVQTVGGTSWAEGTTSDEINALRAALSERNARLRALAPESGAYFNEASPFEPDFKQAFFGSHYDRLRAIKRAHDPQDLFIVTEGVASDEWDSTLNCRV</sequence>
<gene>
    <name evidence="5" type="ORF">TRAPUB_4395</name>
</gene>
<dbReference type="Gene3D" id="3.30.465.10">
    <property type="match status" value="2"/>
</dbReference>
<dbReference type="GO" id="GO:0071949">
    <property type="term" value="F:FAD binding"/>
    <property type="evidence" value="ECO:0007669"/>
    <property type="project" value="InterPro"/>
</dbReference>
<protein>
    <recommendedName>
        <fullName evidence="4">FAD-binding PCMH-type domain-containing protein</fullName>
    </recommendedName>
</protein>
<dbReference type="Proteomes" id="UP000184267">
    <property type="component" value="Unassembled WGS sequence"/>
</dbReference>
<dbReference type="InterPro" id="IPR036318">
    <property type="entry name" value="FAD-bd_PCMH-like_sf"/>
</dbReference>
<dbReference type="InterPro" id="IPR016166">
    <property type="entry name" value="FAD-bd_PCMH"/>
</dbReference>
<keyword evidence="6" id="KW-1185">Reference proteome</keyword>
<accession>A0A1M2VBB8</accession>
<dbReference type="EMBL" id="MNAD01001516">
    <property type="protein sequence ID" value="OJT04823.1"/>
    <property type="molecule type" value="Genomic_DNA"/>
</dbReference>
<organism evidence="5 6">
    <name type="scientific">Trametes pubescens</name>
    <name type="common">White-rot fungus</name>
    <dbReference type="NCBI Taxonomy" id="154538"/>
    <lineage>
        <taxon>Eukaryota</taxon>
        <taxon>Fungi</taxon>
        <taxon>Dikarya</taxon>
        <taxon>Basidiomycota</taxon>
        <taxon>Agaricomycotina</taxon>
        <taxon>Agaricomycetes</taxon>
        <taxon>Polyporales</taxon>
        <taxon>Polyporaceae</taxon>
        <taxon>Trametes</taxon>
    </lineage>
</organism>
<proteinExistence type="inferred from homology"/>